<comment type="caution">
    <text evidence="2">The sequence shown here is derived from an EMBL/GenBank/DDBJ whole genome shotgun (WGS) entry which is preliminary data.</text>
</comment>
<dbReference type="PANTHER" id="PTHR35802">
    <property type="entry name" value="PROTEASE SYNTHASE AND SPORULATION PROTEIN PAI 2"/>
    <property type="match status" value="1"/>
</dbReference>
<evidence type="ECO:0000313" key="2">
    <source>
        <dbReference type="EMBL" id="OJI91884.1"/>
    </source>
</evidence>
<dbReference type="PIRSF" id="PIRSF010372">
    <property type="entry name" value="PaiB"/>
    <property type="match status" value="1"/>
</dbReference>
<dbReference type="GO" id="GO:0008233">
    <property type="term" value="F:peptidase activity"/>
    <property type="evidence" value="ECO:0007669"/>
    <property type="project" value="UniProtKB-KW"/>
</dbReference>
<proteinExistence type="predicted"/>
<accession>A0A1L9NRY4</accession>
<dbReference type="Gene3D" id="2.30.110.10">
    <property type="entry name" value="Electron Transport, Fmn-binding Protein, Chain A"/>
    <property type="match status" value="1"/>
</dbReference>
<reference evidence="2 3" key="1">
    <citation type="submission" date="2016-10" db="EMBL/GenBank/DDBJ databases">
        <title>Genome sequence of Planktotalea frisia SH6-1.</title>
        <authorList>
            <person name="Poehlein A."/>
            <person name="Bakenhus I."/>
            <person name="Voget S."/>
            <person name="Brinkhoff T."/>
            <person name="Simon M."/>
        </authorList>
    </citation>
    <scope>NUCLEOTIDE SEQUENCE [LARGE SCALE GENOMIC DNA]</scope>
    <source>
        <strain evidence="2 3">SH6-1</strain>
    </source>
</reference>
<dbReference type="OrthoDB" id="9794948at2"/>
<dbReference type="InterPro" id="IPR012349">
    <property type="entry name" value="Split_barrel_FMN-bd"/>
</dbReference>
<name>A0A1L9NRY4_9RHOB</name>
<dbReference type="AlphaFoldDB" id="A0A1L9NRY4"/>
<dbReference type="EMBL" id="MLCB01000213">
    <property type="protein sequence ID" value="OJI91884.1"/>
    <property type="molecule type" value="Genomic_DNA"/>
</dbReference>
<keyword evidence="3" id="KW-1185">Reference proteome</keyword>
<evidence type="ECO:0000256" key="1">
    <source>
        <dbReference type="SAM" id="MobiDB-lite"/>
    </source>
</evidence>
<dbReference type="RefSeq" id="WP_072632361.1">
    <property type="nucleotide sequence ID" value="NZ_MLCB01000213.1"/>
</dbReference>
<feature type="region of interest" description="Disordered" evidence="1">
    <location>
        <begin position="190"/>
        <end position="212"/>
    </location>
</feature>
<dbReference type="Pfam" id="PF04299">
    <property type="entry name" value="FMN_bind_2"/>
    <property type="match status" value="1"/>
</dbReference>
<dbReference type="SUPFAM" id="SSF50475">
    <property type="entry name" value="FMN-binding split barrel"/>
    <property type="match status" value="1"/>
</dbReference>
<keyword evidence="2" id="KW-0378">Hydrolase</keyword>
<sequence length="212" mass="23960">MHPNPIFHKTDAEHSLAFARDRSFGTLAMNADPVPLFAHIPFLLNEDASHADLHLVRSNPIARALKAANQNVRLAVTAPDSYISPDWYGIEDQVPTWNYVAVHFIGQLELQPQEHLHALLDRQSAHFEKQLLPKSPWKSSKMSQGVMEKMMRAIVPVRLYIEDMQSTWKLGQNKPDAVRQSAARHVAKHEMGADTSTLADWMQTPPSSHEPH</sequence>
<evidence type="ECO:0000313" key="3">
    <source>
        <dbReference type="Proteomes" id="UP000184514"/>
    </source>
</evidence>
<dbReference type="InterPro" id="IPR007396">
    <property type="entry name" value="TR_PAI2-type"/>
</dbReference>
<dbReference type="STRING" id="696762.PFRI_38870"/>
<protein>
    <submittedName>
        <fullName evidence="2">Protease synthase and sporulation protein PAI 2</fullName>
    </submittedName>
</protein>
<keyword evidence="2" id="KW-0645">Protease</keyword>
<dbReference type="PANTHER" id="PTHR35802:SF1">
    <property type="entry name" value="PROTEASE SYNTHASE AND SPORULATION PROTEIN PAI 2"/>
    <property type="match status" value="1"/>
</dbReference>
<gene>
    <name evidence="2" type="primary">paiB</name>
    <name evidence="2" type="ORF">PFRI_38870</name>
</gene>
<dbReference type="GO" id="GO:0006508">
    <property type="term" value="P:proteolysis"/>
    <property type="evidence" value="ECO:0007669"/>
    <property type="project" value="UniProtKB-KW"/>
</dbReference>
<dbReference type="Proteomes" id="UP000184514">
    <property type="component" value="Unassembled WGS sequence"/>
</dbReference>
<organism evidence="2 3">
    <name type="scientific">Planktotalea frisia</name>
    <dbReference type="NCBI Taxonomy" id="696762"/>
    <lineage>
        <taxon>Bacteria</taxon>
        <taxon>Pseudomonadati</taxon>
        <taxon>Pseudomonadota</taxon>
        <taxon>Alphaproteobacteria</taxon>
        <taxon>Rhodobacterales</taxon>
        <taxon>Paracoccaceae</taxon>
        <taxon>Planktotalea</taxon>
    </lineage>
</organism>